<name>A0A8H4IIK9_9PEZI</name>
<feature type="compositionally biased region" description="Polar residues" evidence="2">
    <location>
        <begin position="255"/>
        <end position="270"/>
    </location>
</feature>
<evidence type="ECO:0000256" key="1">
    <source>
        <dbReference type="SAM" id="Coils"/>
    </source>
</evidence>
<dbReference type="AlphaFoldDB" id="A0A8H4IIK9"/>
<organism evidence="3 4">
    <name type="scientific">Botryosphaeria dothidea</name>
    <dbReference type="NCBI Taxonomy" id="55169"/>
    <lineage>
        <taxon>Eukaryota</taxon>
        <taxon>Fungi</taxon>
        <taxon>Dikarya</taxon>
        <taxon>Ascomycota</taxon>
        <taxon>Pezizomycotina</taxon>
        <taxon>Dothideomycetes</taxon>
        <taxon>Dothideomycetes incertae sedis</taxon>
        <taxon>Botryosphaeriales</taxon>
        <taxon>Botryosphaeriaceae</taxon>
        <taxon>Botryosphaeria</taxon>
    </lineage>
</organism>
<accession>A0A8H4IIK9</accession>
<dbReference type="Proteomes" id="UP000572817">
    <property type="component" value="Unassembled WGS sequence"/>
</dbReference>
<protein>
    <submittedName>
        <fullName evidence="3">Uncharacterized protein</fullName>
    </submittedName>
</protein>
<dbReference type="OrthoDB" id="3937833at2759"/>
<feature type="coiled-coil region" evidence="1">
    <location>
        <begin position="288"/>
        <end position="415"/>
    </location>
</feature>
<evidence type="ECO:0000256" key="2">
    <source>
        <dbReference type="SAM" id="MobiDB-lite"/>
    </source>
</evidence>
<feature type="compositionally biased region" description="Basic and acidic residues" evidence="2">
    <location>
        <begin position="242"/>
        <end position="254"/>
    </location>
</feature>
<reference evidence="3" key="1">
    <citation type="submission" date="2020-04" db="EMBL/GenBank/DDBJ databases">
        <title>Genome Assembly and Annotation of Botryosphaeria dothidea sdau 11-99, a Latent Pathogen of Apple Fruit Ring Rot in China.</title>
        <authorList>
            <person name="Yu C."/>
            <person name="Diao Y."/>
            <person name="Lu Q."/>
            <person name="Zhao J."/>
            <person name="Cui S."/>
            <person name="Peng C."/>
            <person name="He B."/>
            <person name="Liu H."/>
        </authorList>
    </citation>
    <scope>NUCLEOTIDE SEQUENCE [LARGE SCALE GENOMIC DNA]</scope>
    <source>
        <strain evidence="3">Sdau11-99</strain>
    </source>
</reference>
<dbReference type="EMBL" id="WWBZ02000073">
    <property type="protein sequence ID" value="KAF4301862.1"/>
    <property type="molecule type" value="Genomic_DNA"/>
</dbReference>
<evidence type="ECO:0000313" key="4">
    <source>
        <dbReference type="Proteomes" id="UP000572817"/>
    </source>
</evidence>
<keyword evidence="1" id="KW-0175">Coiled coil</keyword>
<sequence length="426" mass="46610">MTAPPKHKFHLSNVPVVAEWEDRNGEARYLGHGSTLTLDVRLDVSSQTATFKLCSIASLKSSEKRVPLYLFIQPERITSLVEDDGLVQQPVKDGLIQTRKCATPADILRLRFSLTQGALLSHGPPGAGSPPQPRTSPSARILDALRSLCQATALTVSLPRNNVPPAFVDALCANAKDGRLKLVPGEVESLYSGQGGRPLEWVDDGDMDPLGRGESPPSYDELGPPPPPPSSRKRLQSARSSPQRDEPPRKKAEKSTTAPSSALVETTARSRSVEDRGRGWNKGVGERIAVLADQLEVLKRAVGAANAEPPAPSEDISARLAKLEDEMASLRAEVAVANSRLLEIAEQLSDETLANLRYEIMADVETRLAETKDDVIEETEDKIEERFLTVKEDLREAVEEEVENAEERIKEQLSSGMTAVYFEFPR</sequence>
<keyword evidence="4" id="KW-1185">Reference proteome</keyword>
<gene>
    <name evidence="3" type="ORF">GTA08_BOTSDO10517</name>
</gene>
<feature type="region of interest" description="Disordered" evidence="2">
    <location>
        <begin position="189"/>
        <end position="279"/>
    </location>
</feature>
<proteinExistence type="predicted"/>
<evidence type="ECO:0000313" key="3">
    <source>
        <dbReference type="EMBL" id="KAF4301862.1"/>
    </source>
</evidence>
<comment type="caution">
    <text evidence="3">The sequence shown here is derived from an EMBL/GenBank/DDBJ whole genome shotgun (WGS) entry which is preliminary data.</text>
</comment>